<name>A0ABP1RPQ0_9HEXA</name>
<evidence type="ECO:0000313" key="3">
    <source>
        <dbReference type="Proteomes" id="UP001642540"/>
    </source>
</evidence>
<sequence>MSGSIVGGSMRGRMVGGSMRGSMVGGSMGGSMTNSITGGSMGGIMRGSMAGRCLLHLHQPCLLRHPTAPLLHSTPPQLQLLTPPQPDPNDKCGTYFSAPRGMNDPGPCLPPNSNCSSPLCMKDFAFDDLCSCLWSSSTSSRYFRSLFSNPTHPPPLVIEVPATVNPTTLLQPLSTPPPSQLPTVSFTRTPPPFLRTRPSCSCDYELEQMLPLAVQAVDERKNLYRANMLLYQARETHICNRRRLMTCQPDGTCGCAPGTARREYQYQGKDFRILSYYCYATQGNCDEEPANLIKQLKRGVELV</sequence>
<organism evidence="2 3">
    <name type="scientific">Orchesella dallaii</name>
    <dbReference type="NCBI Taxonomy" id="48710"/>
    <lineage>
        <taxon>Eukaryota</taxon>
        <taxon>Metazoa</taxon>
        <taxon>Ecdysozoa</taxon>
        <taxon>Arthropoda</taxon>
        <taxon>Hexapoda</taxon>
        <taxon>Collembola</taxon>
        <taxon>Entomobryomorpha</taxon>
        <taxon>Entomobryoidea</taxon>
        <taxon>Orchesellidae</taxon>
        <taxon>Orchesellinae</taxon>
        <taxon>Orchesella</taxon>
    </lineage>
</organism>
<comment type="caution">
    <text evidence="2">The sequence shown here is derived from an EMBL/GenBank/DDBJ whole genome shotgun (WGS) entry which is preliminary data.</text>
</comment>
<dbReference type="Proteomes" id="UP001642540">
    <property type="component" value="Unassembled WGS sequence"/>
</dbReference>
<keyword evidence="3" id="KW-1185">Reference proteome</keyword>
<feature type="compositionally biased region" description="Gly residues" evidence="1">
    <location>
        <begin position="1"/>
        <end position="29"/>
    </location>
</feature>
<protein>
    <submittedName>
        <fullName evidence="2">Uncharacterized protein</fullName>
    </submittedName>
</protein>
<reference evidence="2 3" key="1">
    <citation type="submission" date="2024-08" db="EMBL/GenBank/DDBJ databases">
        <authorList>
            <person name="Cucini C."/>
            <person name="Frati F."/>
        </authorList>
    </citation>
    <scope>NUCLEOTIDE SEQUENCE [LARGE SCALE GENOMIC DNA]</scope>
</reference>
<proteinExistence type="predicted"/>
<evidence type="ECO:0000256" key="1">
    <source>
        <dbReference type="SAM" id="MobiDB-lite"/>
    </source>
</evidence>
<gene>
    <name evidence="2" type="ORF">ODALV1_LOCUS24641</name>
</gene>
<feature type="region of interest" description="Disordered" evidence="1">
    <location>
        <begin position="1"/>
        <end position="32"/>
    </location>
</feature>
<dbReference type="EMBL" id="CAXLJM020000092">
    <property type="protein sequence ID" value="CAL8132522.1"/>
    <property type="molecule type" value="Genomic_DNA"/>
</dbReference>
<accession>A0ABP1RPQ0</accession>
<evidence type="ECO:0000313" key="2">
    <source>
        <dbReference type="EMBL" id="CAL8132522.1"/>
    </source>
</evidence>